<evidence type="ECO:0000313" key="5">
    <source>
        <dbReference type="Proteomes" id="UP001212841"/>
    </source>
</evidence>
<gene>
    <name evidence="4" type="primary">TATDN2</name>
    <name evidence="4" type="ORF">HK097_011018</name>
</gene>
<sequence>MCPADEHLQGNHSEDAPVPAPAAASHQGGSNKASRQHKRGRGGGGAGNGQGRSQNSQPAPSSAPPASESFHPLTSEEFVDTHTHLHWAVERIPQYKHLSPTEAINRLRHEHFPKNFHACVNVLCDVLSFTSLTNEWQSLVDSCDFMYIAAGLHPHYADQYSETVSHDLQTISTHPRFIALGEIGLDYNRNLSPPEVQKSVFTSQLLLALSLSKPIILHTRDAESDTLQILTSILPPTTTIHVHCFTGTAGFVKSMLDYFPNSYFGFTGVITYESVAELQGVVRDVVPLDKILLETDSPYMPPLVVVEGQAKGKKGKFSQCGDIPVVARKIAELKGVDVDVVMRAARENTRRVYGI</sequence>
<evidence type="ECO:0000256" key="2">
    <source>
        <dbReference type="ARBA" id="ARBA00022801"/>
    </source>
</evidence>
<dbReference type="EMBL" id="JADGJD010000871">
    <property type="protein sequence ID" value="KAJ3047956.1"/>
    <property type="molecule type" value="Genomic_DNA"/>
</dbReference>
<name>A0AAD5SET1_9FUNG</name>
<evidence type="ECO:0000256" key="1">
    <source>
        <dbReference type="ARBA" id="ARBA00022723"/>
    </source>
</evidence>
<dbReference type="InterPro" id="IPR001130">
    <property type="entry name" value="TatD-like"/>
</dbReference>
<dbReference type="Gene3D" id="3.20.20.140">
    <property type="entry name" value="Metal-dependent hydrolases"/>
    <property type="match status" value="1"/>
</dbReference>
<accession>A0AAD5SET1</accession>
<feature type="compositionally biased region" description="Low complexity" evidence="3">
    <location>
        <begin position="51"/>
        <end position="67"/>
    </location>
</feature>
<feature type="region of interest" description="Disordered" evidence="3">
    <location>
        <begin position="1"/>
        <end position="70"/>
    </location>
</feature>
<reference evidence="4" key="1">
    <citation type="submission" date="2020-05" db="EMBL/GenBank/DDBJ databases">
        <title>Phylogenomic resolution of chytrid fungi.</title>
        <authorList>
            <person name="Stajich J.E."/>
            <person name="Amses K."/>
            <person name="Simmons R."/>
            <person name="Seto K."/>
            <person name="Myers J."/>
            <person name="Bonds A."/>
            <person name="Quandt C.A."/>
            <person name="Barry K."/>
            <person name="Liu P."/>
            <person name="Grigoriev I."/>
            <person name="Longcore J.E."/>
            <person name="James T.Y."/>
        </authorList>
    </citation>
    <scope>NUCLEOTIDE SEQUENCE</scope>
    <source>
        <strain evidence="4">JEL0318</strain>
    </source>
</reference>
<evidence type="ECO:0000256" key="3">
    <source>
        <dbReference type="SAM" id="MobiDB-lite"/>
    </source>
</evidence>
<dbReference type="InterPro" id="IPR032466">
    <property type="entry name" value="Metal_Hydrolase"/>
</dbReference>
<protein>
    <submittedName>
        <fullName evidence="4">Deoxyribonuclease tatdn2</fullName>
    </submittedName>
</protein>
<keyword evidence="5" id="KW-1185">Reference proteome</keyword>
<dbReference type="PANTHER" id="PTHR46363">
    <property type="entry name" value="DEOXYRIBONUCLEASE TATDN2-RELATED"/>
    <property type="match status" value="1"/>
</dbReference>
<dbReference type="GO" id="GO:0046872">
    <property type="term" value="F:metal ion binding"/>
    <property type="evidence" value="ECO:0007669"/>
    <property type="project" value="UniProtKB-KW"/>
</dbReference>
<keyword evidence="1" id="KW-0479">Metal-binding</keyword>
<feature type="compositionally biased region" description="Basic and acidic residues" evidence="3">
    <location>
        <begin position="1"/>
        <end position="15"/>
    </location>
</feature>
<dbReference type="SUPFAM" id="SSF51556">
    <property type="entry name" value="Metallo-dependent hydrolases"/>
    <property type="match status" value="1"/>
</dbReference>
<comment type="caution">
    <text evidence="4">The sequence shown here is derived from an EMBL/GenBank/DDBJ whole genome shotgun (WGS) entry which is preliminary data.</text>
</comment>
<keyword evidence="2" id="KW-0378">Hydrolase</keyword>
<dbReference type="PANTHER" id="PTHR46363:SF1">
    <property type="entry name" value="DEOXYRIBONUCLEASE TATDN2-RELATED"/>
    <property type="match status" value="1"/>
</dbReference>
<dbReference type="FunFam" id="3.20.20.140:FF:000005">
    <property type="entry name" value="TatD family hydrolase"/>
    <property type="match status" value="1"/>
</dbReference>
<proteinExistence type="predicted"/>
<dbReference type="Proteomes" id="UP001212841">
    <property type="component" value="Unassembled WGS sequence"/>
</dbReference>
<dbReference type="GO" id="GO:0016788">
    <property type="term" value="F:hydrolase activity, acting on ester bonds"/>
    <property type="evidence" value="ECO:0007669"/>
    <property type="project" value="InterPro"/>
</dbReference>
<organism evidence="4 5">
    <name type="scientific">Rhizophlyctis rosea</name>
    <dbReference type="NCBI Taxonomy" id="64517"/>
    <lineage>
        <taxon>Eukaryota</taxon>
        <taxon>Fungi</taxon>
        <taxon>Fungi incertae sedis</taxon>
        <taxon>Chytridiomycota</taxon>
        <taxon>Chytridiomycota incertae sedis</taxon>
        <taxon>Chytridiomycetes</taxon>
        <taxon>Rhizophlyctidales</taxon>
        <taxon>Rhizophlyctidaceae</taxon>
        <taxon>Rhizophlyctis</taxon>
    </lineage>
</organism>
<evidence type="ECO:0000313" key="4">
    <source>
        <dbReference type="EMBL" id="KAJ3047956.1"/>
    </source>
</evidence>
<dbReference type="Pfam" id="PF01026">
    <property type="entry name" value="TatD_DNase"/>
    <property type="match status" value="1"/>
</dbReference>
<dbReference type="CDD" id="cd01310">
    <property type="entry name" value="TatD_DNAse"/>
    <property type="match status" value="1"/>
</dbReference>
<dbReference type="AlphaFoldDB" id="A0AAD5SET1"/>